<dbReference type="Pfam" id="PF04265">
    <property type="entry name" value="TPK_B1_binding"/>
    <property type="match status" value="1"/>
</dbReference>
<dbReference type="RefSeq" id="WP_066605091.1">
    <property type="nucleotide sequence ID" value="NZ_CP014230.1"/>
</dbReference>
<evidence type="ECO:0000313" key="7">
    <source>
        <dbReference type="EMBL" id="AMD92829.1"/>
    </source>
</evidence>
<dbReference type="CDD" id="cd07995">
    <property type="entry name" value="TPK"/>
    <property type="match status" value="1"/>
</dbReference>
<dbReference type="GO" id="GO:0005524">
    <property type="term" value="F:ATP binding"/>
    <property type="evidence" value="ECO:0007669"/>
    <property type="project" value="UniProtKB-KW"/>
</dbReference>
<gene>
    <name evidence="7" type="ORF">AXF15_06740</name>
</gene>
<keyword evidence="2" id="KW-0547">Nucleotide-binding</keyword>
<dbReference type="Pfam" id="PF04263">
    <property type="entry name" value="TPK_catalytic"/>
    <property type="match status" value="1"/>
</dbReference>
<feature type="domain" description="Thiamin pyrophosphokinase thiamin-binding" evidence="6">
    <location>
        <begin position="148"/>
        <end position="207"/>
    </location>
</feature>
<protein>
    <recommendedName>
        <fullName evidence="5">Thiamine diphosphokinase</fullName>
        <ecNumber evidence="5">2.7.6.2</ecNumber>
    </recommendedName>
</protein>
<evidence type="ECO:0000259" key="6">
    <source>
        <dbReference type="SMART" id="SM00983"/>
    </source>
</evidence>
<dbReference type="GO" id="GO:0009229">
    <property type="term" value="P:thiamine diphosphate biosynthetic process"/>
    <property type="evidence" value="ECO:0007669"/>
    <property type="project" value="InterPro"/>
</dbReference>
<evidence type="ECO:0000313" key="8">
    <source>
        <dbReference type="Proteomes" id="UP000063964"/>
    </source>
</evidence>
<evidence type="ECO:0000256" key="1">
    <source>
        <dbReference type="ARBA" id="ARBA00022679"/>
    </source>
</evidence>
<dbReference type="SUPFAM" id="SSF63999">
    <property type="entry name" value="Thiamin pyrophosphokinase, catalytic domain"/>
    <property type="match status" value="1"/>
</dbReference>
<evidence type="ECO:0000256" key="3">
    <source>
        <dbReference type="ARBA" id="ARBA00022777"/>
    </source>
</evidence>
<keyword evidence="8" id="KW-1185">Reference proteome</keyword>
<dbReference type="EC" id="2.7.6.2" evidence="5"/>
<dbReference type="SMART" id="SM00983">
    <property type="entry name" value="TPK_B1_binding"/>
    <property type="match status" value="1"/>
</dbReference>
<dbReference type="SUPFAM" id="SSF63862">
    <property type="entry name" value="Thiamin pyrophosphokinase, substrate-binding domain"/>
    <property type="match status" value="1"/>
</dbReference>
<dbReference type="GO" id="GO:0006772">
    <property type="term" value="P:thiamine metabolic process"/>
    <property type="evidence" value="ECO:0007669"/>
    <property type="project" value="UniProtKB-UniRule"/>
</dbReference>
<keyword evidence="3" id="KW-0418">Kinase</keyword>
<keyword evidence="4" id="KW-0067">ATP-binding</keyword>
<dbReference type="AlphaFoldDB" id="A0A0X8JQ28"/>
<sequence length="218" mass="23201">MITHWVLAANGEPASSPRIRTVIADADRVISVDGGSRMLAALGVTPHLAVGDMDSTPPELLARYRDAGVELFLHPTRKDATDLELALELALDGEAGLITILGATGGRLDHTLGNLLLLEHCLKRNTAARIMDDTQTVYLTDGLLNLQGRPGDTLSIIPVSGDANGVTLTGLEYPLQDAHLPFGSSQGLSNVFSEEKACVRLRSGRLLVFHLHADNAAL</sequence>
<dbReference type="PANTHER" id="PTHR41299:SF1">
    <property type="entry name" value="THIAMINE PYROPHOSPHOKINASE"/>
    <property type="match status" value="1"/>
</dbReference>
<dbReference type="InterPro" id="IPR007371">
    <property type="entry name" value="TPK_catalytic"/>
</dbReference>
<dbReference type="GO" id="GO:0004788">
    <property type="term" value="F:thiamine diphosphokinase activity"/>
    <property type="evidence" value="ECO:0007669"/>
    <property type="project" value="UniProtKB-UniRule"/>
</dbReference>
<dbReference type="PANTHER" id="PTHR41299">
    <property type="entry name" value="THIAMINE PYROPHOSPHOKINASE"/>
    <property type="match status" value="1"/>
</dbReference>
<dbReference type="KEGG" id="doa:AXF15_06740"/>
<dbReference type="STRING" id="888061.AXF15_06740"/>
<dbReference type="InterPro" id="IPR006282">
    <property type="entry name" value="Thi_PPkinase"/>
</dbReference>
<accession>A0A0X8JQ28</accession>
<evidence type="ECO:0000256" key="4">
    <source>
        <dbReference type="ARBA" id="ARBA00022840"/>
    </source>
</evidence>
<dbReference type="Gene3D" id="3.40.50.10240">
    <property type="entry name" value="Thiamin pyrophosphokinase, catalytic domain"/>
    <property type="match status" value="1"/>
</dbReference>
<dbReference type="EMBL" id="CP014230">
    <property type="protein sequence ID" value="AMD92829.1"/>
    <property type="molecule type" value="Genomic_DNA"/>
</dbReference>
<keyword evidence="1" id="KW-0808">Transferase</keyword>
<dbReference type="InterPro" id="IPR036371">
    <property type="entry name" value="TPK_B1-bd_sf"/>
</dbReference>
<organism evidence="7 8">
    <name type="scientific">Desulfomicrobium orale DSM 12838</name>
    <dbReference type="NCBI Taxonomy" id="888061"/>
    <lineage>
        <taxon>Bacteria</taxon>
        <taxon>Pseudomonadati</taxon>
        <taxon>Thermodesulfobacteriota</taxon>
        <taxon>Desulfovibrionia</taxon>
        <taxon>Desulfovibrionales</taxon>
        <taxon>Desulfomicrobiaceae</taxon>
        <taxon>Desulfomicrobium</taxon>
    </lineage>
</organism>
<dbReference type="InterPro" id="IPR053149">
    <property type="entry name" value="TPK"/>
</dbReference>
<dbReference type="InterPro" id="IPR036759">
    <property type="entry name" value="TPK_catalytic_sf"/>
</dbReference>
<evidence type="ECO:0000256" key="2">
    <source>
        <dbReference type="ARBA" id="ARBA00022741"/>
    </source>
</evidence>
<dbReference type="Proteomes" id="UP000063964">
    <property type="component" value="Chromosome"/>
</dbReference>
<dbReference type="GO" id="GO:0016301">
    <property type="term" value="F:kinase activity"/>
    <property type="evidence" value="ECO:0007669"/>
    <property type="project" value="UniProtKB-KW"/>
</dbReference>
<evidence type="ECO:0000256" key="5">
    <source>
        <dbReference type="NCBIfam" id="TIGR01378"/>
    </source>
</evidence>
<reference evidence="8" key="1">
    <citation type="submission" date="2016-02" db="EMBL/GenBank/DDBJ databases">
        <authorList>
            <person name="Holder M.E."/>
            <person name="Ajami N.J."/>
            <person name="Petrosino J.F."/>
        </authorList>
    </citation>
    <scope>NUCLEOTIDE SEQUENCE [LARGE SCALE GENOMIC DNA]</scope>
    <source>
        <strain evidence="8">DSM 12838</strain>
    </source>
</reference>
<proteinExistence type="predicted"/>
<dbReference type="GO" id="GO:0030975">
    <property type="term" value="F:thiamine binding"/>
    <property type="evidence" value="ECO:0007669"/>
    <property type="project" value="InterPro"/>
</dbReference>
<name>A0A0X8JQ28_9BACT</name>
<dbReference type="NCBIfam" id="TIGR01378">
    <property type="entry name" value="thi_PPkinase"/>
    <property type="match status" value="1"/>
</dbReference>
<dbReference type="InterPro" id="IPR007373">
    <property type="entry name" value="Thiamin_PyroPKinase_B1-bd"/>
</dbReference>